<dbReference type="EMBL" id="KQ976438">
    <property type="protein sequence ID" value="KYM86838.1"/>
    <property type="molecule type" value="Genomic_DNA"/>
</dbReference>
<organism evidence="2 3">
    <name type="scientific">Atta colombica</name>
    <dbReference type="NCBI Taxonomy" id="520822"/>
    <lineage>
        <taxon>Eukaryota</taxon>
        <taxon>Metazoa</taxon>
        <taxon>Ecdysozoa</taxon>
        <taxon>Arthropoda</taxon>
        <taxon>Hexapoda</taxon>
        <taxon>Insecta</taxon>
        <taxon>Pterygota</taxon>
        <taxon>Neoptera</taxon>
        <taxon>Endopterygota</taxon>
        <taxon>Hymenoptera</taxon>
        <taxon>Apocrita</taxon>
        <taxon>Aculeata</taxon>
        <taxon>Formicoidea</taxon>
        <taxon>Formicidae</taxon>
        <taxon>Myrmicinae</taxon>
        <taxon>Atta</taxon>
    </lineage>
</organism>
<feature type="compositionally biased region" description="Basic and acidic residues" evidence="1">
    <location>
        <begin position="105"/>
        <end position="129"/>
    </location>
</feature>
<evidence type="ECO:0000313" key="2">
    <source>
        <dbReference type="EMBL" id="KYM86838.1"/>
    </source>
</evidence>
<reference evidence="2 3" key="1">
    <citation type="submission" date="2015-09" db="EMBL/GenBank/DDBJ databases">
        <title>Atta colombica WGS genome.</title>
        <authorList>
            <person name="Nygaard S."/>
            <person name="Hu H."/>
            <person name="Boomsma J."/>
            <person name="Zhang G."/>
        </authorList>
    </citation>
    <scope>NUCLEOTIDE SEQUENCE [LARGE SCALE GENOMIC DNA]</scope>
    <source>
        <strain evidence="2">Treedump-2</strain>
        <tissue evidence="2">Whole body</tissue>
    </source>
</reference>
<dbReference type="AlphaFoldDB" id="A0A195BNM7"/>
<evidence type="ECO:0000313" key="3">
    <source>
        <dbReference type="Proteomes" id="UP000078540"/>
    </source>
</evidence>
<name>A0A195BNM7_9HYME</name>
<feature type="region of interest" description="Disordered" evidence="1">
    <location>
        <begin position="86"/>
        <end position="154"/>
    </location>
</feature>
<evidence type="ECO:0000256" key="1">
    <source>
        <dbReference type="SAM" id="MobiDB-lite"/>
    </source>
</evidence>
<sequence length="165" mass="18075">MQLSPLAMRNVPPGPGASRNKVSITTSERQAESRGVRETGQLQGGEGEGGTSKDEGGTPRRSNTRVFHFTWTLIVHLCAHWREEEWGGKRERKGHADEAIADVARQGEKESKEENRGSEEEKAGKEEAGGRSTNMVDRPWMSGEAHGVTHAPHLAIRARASSLIK</sequence>
<protein>
    <submittedName>
        <fullName evidence="2">Uncharacterized protein</fullName>
    </submittedName>
</protein>
<feature type="compositionally biased region" description="Basic and acidic residues" evidence="1">
    <location>
        <begin position="86"/>
        <end position="98"/>
    </location>
</feature>
<feature type="region of interest" description="Disordered" evidence="1">
    <location>
        <begin position="1"/>
        <end position="63"/>
    </location>
</feature>
<accession>A0A195BNM7</accession>
<dbReference type="Proteomes" id="UP000078540">
    <property type="component" value="Unassembled WGS sequence"/>
</dbReference>
<proteinExistence type="predicted"/>
<keyword evidence="3" id="KW-1185">Reference proteome</keyword>
<gene>
    <name evidence="2" type="ORF">ALC53_03761</name>
</gene>